<feature type="compositionally biased region" description="Low complexity" evidence="8">
    <location>
        <begin position="213"/>
        <end position="226"/>
    </location>
</feature>
<dbReference type="EMBL" id="CP045226">
    <property type="protein sequence ID" value="QFS45005.1"/>
    <property type="molecule type" value="Genomic_DNA"/>
</dbReference>
<evidence type="ECO:0000313" key="9">
    <source>
        <dbReference type="EMBL" id="QFS45005.1"/>
    </source>
</evidence>
<feature type="region of interest" description="Disordered" evidence="8">
    <location>
        <begin position="264"/>
        <end position="301"/>
    </location>
</feature>
<keyword evidence="7" id="KW-0472">Membrane</keyword>
<evidence type="ECO:0000256" key="1">
    <source>
        <dbReference type="ARBA" id="ARBA00004370"/>
    </source>
</evidence>
<comment type="subcellular location">
    <subcellularLocation>
        <location evidence="1">Membrane</location>
    </subcellularLocation>
    <subcellularLocation>
        <location evidence="2">Secreted</location>
    </subcellularLocation>
</comment>
<organism evidence="9 10">
    <name type="scientific">Nostoc sphaeroides CCNUC1</name>
    <dbReference type="NCBI Taxonomy" id="2653204"/>
    <lineage>
        <taxon>Bacteria</taxon>
        <taxon>Bacillati</taxon>
        <taxon>Cyanobacteriota</taxon>
        <taxon>Cyanophyceae</taxon>
        <taxon>Nostocales</taxon>
        <taxon>Nostocaceae</taxon>
        <taxon>Nostoc</taxon>
    </lineage>
</organism>
<keyword evidence="4" id="KW-0800">Toxin</keyword>
<evidence type="ECO:0000313" key="10">
    <source>
        <dbReference type="Proteomes" id="UP000326678"/>
    </source>
</evidence>
<dbReference type="GO" id="GO:0005509">
    <property type="term" value="F:calcium ion binding"/>
    <property type="evidence" value="ECO:0007669"/>
    <property type="project" value="InterPro"/>
</dbReference>
<dbReference type="InterPro" id="IPR050557">
    <property type="entry name" value="RTX_toxin/Mannuronan_C5-epim"/>
</dbReference>
<feature type="region of interest" description="Disordered" evidence="8">
    <location>
        <begin position="193"/>
        <end position="248"/>
    </location>
</feature>
<dbReference type="GO" id="GO:0016020">
    <property type="term" value="C:membrane"/>
    <property type="evidence" value="ECO:0007669"/>
    <property type="project" value="UniProtKB-SubCell"/>
</dbReference>
<dbReference type="Proteomes" id="UP000326678">
    <property type="component" value="Chromosome Gxm1"/>
</dbReference>
<dbReference type="KEGG" id="nsh:GXM_02480"/>
<dbReference type="PRINTS" id="PR00313">
    <property type="entry name" value="CABNDNGRPT"/>
</dbReference>
<dbReference type="InterPro" id="IPR001343">
    <property type="entry name" value="Hemolysn_Ca-bd"/>
</dbReference>
<dbReference type="PROSITE" id="PS00330">
    <property type="entry name" value="HEMOLYSIN_CALCIUM"/>
    <property type="match status" value="7"/>
</dbReference>
<evidence type="ECO:0000256" key="6">
    <source>
        <dbReference type="ARBA" id="ARBA00023026"/>
    </source>
</evidence>
<accession>A0A5P8VX62</accession>
<dbReference type="InterPro" id="IPR011049">
    <property type="entry name" value="Serralysin-like_metalloprot_C"/>
</dbReference>
<proteinExistence type="predicted"/>
<name>A0A5P8VX62_9NOSO</name>
<reference evidence="9 10" key="1">
    <citation type="submission" date="2019-10" db="EMBL/GenBank/DDBJ databases">
        <title>Genomic and transcriptomic insights into the perfect genentic adaptation of a filamentous nitrogen-fixing cyanobacterium to rice fields.</title>
        <authorList>
            <person name="Chen Z."/>
        </authorList>
    </citation>
    <scope>NUCLEOTIDE SEQUENCE [LARGE SCALE GENOMIC DNA]</scope>
    <source>
        <strain evidence="9">CCNUC1</strain>
    </source>
</reference>
<dbReference type="Pfam" id="PF00353">
    <property type="entry name" value="HemolysinCabind"/>
    <property type="match status" value="13"/>
</dbReference>
<dbReference type="InterPro" id="IPR018511">
    <property type="entry name" value="Hemolysin-typ_Ca-bd_CS"/>
</dbReference>
<gene>
    <name evidence="9" type="ORF">GXM_02480</name>
</gene>
<sequence length="888" mass="92725">MTNIIGTNGNDTLLGTNSEDTIDQDNDILTGGGGKDKFVYIDYGSPSYTDTITDFGGVGKDITPSAAVIAEVDTIELEGYYYTAENLLLTQNGSNLEITFEEEARVKNEVRAKVILQNFKLENLNNLPATSSRPAIGNILFDGQTSITDSFDVFNANSTQTNLFKKNTVTFLNDLDNNIIGLDNSNDVVNGQGGNDKIDGLSGNDLLRGGRGNDTLNGGTGNDTLNGGEGNDFLNGGEGDDSLNGGTGNDLLWGGAANDTLNGGRENDTLLGGTGDDRLTVGSSDIDPLGGDQLLSGDDGNDTLSASGYETRDGENYYTSGNNTLNGGAGDDYLIVNFSKANNLLNGGDGNDTFFKNYSGNDTIDGGIGDDLLSYNTSDGSYNITGGITSTFNTTTNIGSITLGTNRFSYKNIERLEIEGTEYDDLIVGSNRNDTLDPGTSGNDTIDGGIGDDLLSYNNPDNNTSEEITSTFDATTNTGTITGAGSRVSYKNIERLNITGGFDNDLIVGNNGNDTLDPGRSGNDTVDGGKGDDLLKFLNYASEGITSTFNATTNTGTITGGESRVSYKNIERLDITGTEYDDLIVGSNGNDTLESSGGNDTIDGGRGDDLLSYTANSSEGITSTFDATTNTGTITGAGSRVSYKNIERLEIAGTESNDLIVGSNGNDKIIGNNSFFVGNEDDTVDFISGNDIIDGGAGDDLLIVHDSGDSESKRITSTFNATTNTGSITDGTNQVSYKNIERLDIIGTQSDDFIVGGNGNDTLNGAGGNDTLIGGKGNDSLIGGSGTDTFAFNSFNEGIDRIYDVNATNELIQVSAAGFGGGLSPGSLQTSQFTIGASATTSTQRFIYNDVTGALFFDQDGSAIAFTQVQFGQLSSGLSLTKNNFVVV</sequence>
<keyword evidence="10" id="KW-1185">Reference proteome</keyword>
<evidence type="ECO:0000256" key="4">
    <source>
        <dbReference type="ARBA" id="ARBA00022656"/>
    </source>
</evidence>
<dbReference type="PRINTS" id="PR01488">
    <property type="entry name" value="RTXTOXINA"/>
</dbReference>
<feature type="compositionally biased region" description="Low complexity" evidence="8">
    <location>
        <begin position="287"/>
        <end position="298"/>
    </location>
</feature>
<dbReference type="InterPro" id="IPR003995">
    <property type="entry name" value="RTX_toxin_determinant-A"/>
</dbReference>
<evidence type="ECO:0000256" key="3">
    <source>
        <dbReference type="ARBA" id="ARBA00022525"/>
    </source>
</evidence>
<keyword evidence="6" id="KW-0843">Virulence</keyword>
<dbReference type="AlphaFoldDB" id="A0A5P8VX62"/>
<protein>
    <submittedName>
        <fullName evidence="9">Calcium-binding protein</fullName>
    </submittedName>
</protein>
<dbReference type="PANTHER" id="PTHR38340">
    <property type="entry name" value="S-LAYER PROTEIN"/>
    <property type="match status" value="1"/>
</dbReference>
<evidence type="ECO:0000256" key="5">
    <source>
        <dbReference type="ARBA" id="ARBA00022737"/>
    </source>
</evidence>
<dbReference type="Gene3D" id="2.150.10.10">
    <property type="entry name" value="Serralysin-like metalloprotease, C-terminal"/>
    <property type="match status" value="7"/>
</dbReference>
<evidence type="ECO:0000256" key="7">
    <source>
        <dbReference type="ARBA" id="ARBA00023136"/>
    </source>
</evidence>
<keyword evidence="3" id="KW-0964">Secreted</keyword>
<keyword evidence="5" id="KW-0677">Repeat</keyword>
<evidence type="ECO:0000256" key="8">
    <source>
        <dbReference type="SAM" id="MobiDB-lite"/>
    </source>
</evidence>
<dbReference type="PANTHER" id="PTHR38340:SF1">
    <property type="entry name" value="S-LAYER PROTEIN"/>
    <property type="match status" value="1"/>
</dbReference>
<dbReference type="SUPFAM" id="SSF51120">
    <property type="entry name" value="beta-Roll"/>
    <property type="match status" value="7"/>
</dbReference>
<dbReference type="GO" id="GO:0090729">
    <property type="term" value="F:toxin activity"/>
    <property type="evidence" value="ECO:0007669"/>
    <property type="project" value="UniProtKB-KW"/>
</dbReference>
<evidence type="ECO:0000256" key="2">
    <source>
        <dbReference type="ARBA" id="ARBA00004613"/>
    </source>
</evidence>
<dbReference type="GO" id="GO:0005576">
    <property type="term" value="C:extracellular region"/>
    <property type="evidence" value="ECO:0007669"/>
    <property type="project" value="UniProtKB-SubCell"/>
</dbReference>